<dbReference type="AlphaFoldDB" id="H1DE33"/>
<proteinExistence type="predicted"/>
<name>H1DE33_9BACT</name>
<evidence type="ECO:0000313" key="2">
    <source>
        <dbReference type="Proteomes" id="UP000004892"/>
    </source>
</evidence>
<dbReference type="eggNOG" id="COG0456">
    <property type="taxonomic scope" value="Bacteria"/>
</dbReference>
<gene>
    <name evidence="1" type="ORF">HMPREF9449_00519</name>
</gene>
<evidence type="ECO:0000313" key="1">
    <source>
        <dbReference type="EMBL" id="EHP50830.1"/>
    </source>
</evidence>
<dbReference type="EMBL" id="ADMC01000005">
    <property type="protein sequence ID" value="EHP50830.1"/>
    <property type="molecule type" value="Genomic_DNA"/>
</dbReference>
<sequence length="87" mass="10062">MFKELKFIIATHTDCLELAIFNKSLVDNGGSNNNMTIKELEVRMHEFISSGYLAIIFSVEDQHIGYTLIDNSKSPIFIRHFFYCRAI</sequence>
<protein>
    <recommendedName>
        <fullName evidence="3">N-acetyltransferase domain-containing protein</fullName>
    </recommendedName>
</protein>
<reference evidence="1 2" key="1">
    <citation type="submission" date="2012-01" db="EMBL/GenBank/DDBJ databases">
        <title>The Genome Sequence of Odoribacter laneus YIT 12061.</title>
        <authorList>
            <consortium name="The Broad Institute Genome Sequencing Platform"/>
            <person name="Earl A."/>
            <person name="Ward D."/>
            <person name="Feldgarden M."/>
            <person name="Gevers D."/>
            <person name="Morotomi M."/>
            <person name="Young S.K."/>
            <person name="Zeng Q."/>
            <person name="Gargeya S."/>
            <person name="Fitzgerald M."/>
            <person name="Haas B."/>
            <person name="Abouelleil A."/>
            <person name="Alvarado L."/>
            <person name="Arachchi H.M."/>
            <person name="Berlin A."/>
            <person name="Chapman S.B."/>
            <person name="Gearin G."/>
            <person name="Goldberg J."/>
            <person name="Griggs A."/>
            <person name="Gujja S."/>
            <person name="Hansen M."/>
            <person name="Heiman D."/>
            <person name="Howarth C."/>
            <person name="Larimer J."/>
            <person name="Lui A."/>
            <person name="MacDonald P.J.P."/>
            <person name="McCowen C."/>
            <person name="Montmayeur A."/>
            <person name="Murphy C."/>
            <person name="Neiman D."/>
            <person name="Pearson M."/>
            <person name="Priest M."/>
            <person name="Roberts A."/>
            <person name="Saif S."/>
            <person name="Shea T."/>
            <person name="Sisk P."/>
            <person name="Stolte C."/>
            <person name="Sykes S."/>
            <person name="Wortman J."/>
            <person name="Nusbaum C."/>
            <person name="Birren B."/>
        </authorList>
    </citation>
    <scope>NUCLEOTIDE SEQUENCE [LARGE SCALE GENOMIC DNA]</scope>
    <source>
        <strain evidence="1 2">YIT 12061</strain>
    </source>
</reference>
<organism evidence="1 2">
    <name type="scientific">Odoribacter laneus YIT 12061</name>
    <dbReference type="NCBI Taxonomy" id="742817"/>
    <lineage>
        <taxon>Bacteria</taxon>
        <taxon>Pseudomonadati</taxon>
        <taxon>Bacteroidota</taxon>
        <taxon>Bacteroidia</taxon>
        <taxon>Bacteroidales</taxon>
        <taxon>Odoribacteraceae</taxon>
        <taxon>Odoribacter</taxon>
    </lineage>
</organism>
<evidence type="ECO:0008006" key="3">
    <source>
        <dbReference type="Google" id="ProtNLM"/>
    </source>
</evidence>
<keyword evidence="2" id="KW-1185">Reference proteome</keyword>
<comment type="caution">
    <text evidence="1">The sequence shown here is derived from an EMBL/GenBank/DDBJ whole genome shotgun (WGS) entry which is preliminary data.</text>
</comment>
<accession>H1DE33</accession>
<dbReference type="HOGENOM" id="CLU_2480293_0_0_10"/>
<dbReference type="Proteomes" id="UP000004892">
    <property type="component" value="Unassembled WGS sequence"/>
</dbReference>